<dbReference type="GO" id="GO:0003723">
    <property type="term" value="F:RNA binding"/>
    <property type="evidence" value="ECO:0007669"/>
    <property type="project" value="UniProtKB-KW"/>
</dbReference>
<dbReference type="Gene3D" id="3.30.420.10">
    <property type="entry name" value="Ribonuclease H-like superfamily/Ribonuclease H"/>
    <property type="match status" value="1"/>
</dbReference>
<keyword evidence="4" id="KW-1185">Reference proteome</keyword>
<evidence type="ECO:0000313" key="4">
    <source>
        <dbReference type="Proteomes" id="UP000765509"/>
    </source>
</evidence>
<dbReference type="AlphaFoldDB" id="A0A9Q3HHM6"/>
<dbReference type="InterPro" id="IPR001584">
    <property type="entry name" value="Integrase_cat-core"/>
</dbReference>
<dbReference type="GO" id="GO:0005634">
    <property type="term" value="C:nucleus"/>
    <property type="evidence" value="ECO:0007669"/>
    <property type="project" value="UniProtKB-ARBA"/>
</dbReference>
<dbReference type="InterPro" id="IPR012337">
    <property type="entry name" value="RNaseH-like_sf"/>
</dbReference>
<dbReference type="InterPro" id="IPR050951">
    <property type="entry name" value="Retrovirus_Pol_polyprotein"/>
</dbReference>
<organism evidence="3 4">
    <name type="scientific">Austropuccinia psidii MF-1</name>
    <dbReference type="NCBI Taxonomy" id="1389203"/>
    <lineage>
        <taxon>Eukaryota</taxon>
        <taxon>Fungi</taxon>
        <taxon>Dikarya</taxon>
        <taxon>Basidiomycota</taxon>
        <taxon>Pucciniomycotina</taxon>
        <taxon>Pucciniomycetes</taxon>
        <taxon>Pucciniales</taxon>
        <taxon>Sphaerophragmiaceae</taxon>
        <taxon>Austropuccinia</taxon>
    </lineage>
</organism>
<dbReference type="EMBL" id="AVOT02017070">
    <property type="protein sequence ID" value="MBW0502899.1"/>
    <property type="molecule type" value="Genomic_DNA"/>
</dbReference>
<dbReference type="PANTHER" id="PTHR37984">
    <property type="entry name" value="PROTEIN CBG26694"/>
    <property type="match status" value="1"/>
</dbReference>
<accession>A0A9Q3HHM6</accession>
<gene>
    <name evidence="3" type="ORF">O181_042614</name>
</gene>
<evidence type="ECO:0000313" key="3">
    <source>
        <dbReference type="EMBL" id="MBW0502899.1"/>
    </source>
</evidence>
<dbReference type="Proteomes" id="UP000765509">
    <property type="component" value="Unassembled WGS sequence"/>
</dbReference>
<dbReference type="PANTHER" id="PTHR37984:SF5">
    <property type="entry name" value="PROTEIN NYNRIN-LIKE"/>
    <property type="match status" value="1"/>
</dbReference>
<feature type="domain" description="Integrase catalytic" evidence="2">
    <location>
        <begin position="6"/>
        <end position="108"/>
    </location>
</feature>
<reference evidence="3" key="1">
    <citation type="submission" date="2021-03" db="EMBL/GenBank/DDBJ databases">
        <title>Draft genome sequence of rust myrtle Austropuccinia psidii MF-1, a brazilian biotype.</title>
        <authorList>
            <person name="Quecine M.C."/>
            <person name="Pachon D.M.R."/>
            <person name="Bonatelli M.L."/>
            <person name="Correr F.H."/>
            <person name="Franceschini L.M."/>
            <person name="Leite T.F."/>
            <person name="Margarido G.R.A."/>
            <person name="Almeida C.A."/>
            <person name="Ferrarezi J.A."/>
            <person name="Labate C.A."/>
        </authorList>
    </citation>
    <scope>NUCLEOTIDE SEQUENCE</scope>
    <source>
        <strain evidence="3">MF-1</strain>
    </source>
</reference>
<evidence type="ECO:0000259" key="2">
    <source>
        <dbReference type="PROSITE" id="PS50994"/>
    </source>
</evidence>
<keyword evidence="1" id="KW-0694">RNA-binding</keyword>
<evidence type="ECO:0000256" key="1">
    <source>
        <dbReference type="ARBA" id="ARBA00022884"/>
    </source>
</evidence>
<dbReference type="GO" id="GO:0015074">
    <property type="term" value="P:DNA integration"/>
    <property type="evidence" value="ECO:0007669"/>
    <property type="project" value="InterPro"/>
</dbReference>
<protein>
    <recommendedName>
        <fullName evidence="2">Integrase catalytic domain-containing protein</fullName>
    </recommendedName>
</protein>
<dbReference type="OrthoDB" id="2273864at2759"/>
<dbReference type="InterPro" id="IPR036397">
    <property type="entry name" value="RNaseH_sf"/>
</dbReference>
<proteinExistence type="predicted"/>
<comment type="caution">
    <text evidence="3">The sequence shown here is derived from an EMBL/GenBank/DDBJ whole genome shotgun (WGS) entry which is preliminary data.</text>
</comment>
<dbReference type="SUPFAM" id="SSF53098">
    <property type="entry name" value="Ribonuclease H-like"/>
    <property type="match status" value="1"/>
</dbReference>
<sequence length="108" mass="12431">MIHIQEPNSPLEVVHIDWVPALSPCGYRSYNSCLVIVERYSKTPNSLPFHKDDTSMDTAPLLWNIVISHPGLSKNIISDKDHKLTSALWKTLYRFFETKLSFSMAYHP</sequence>
<name>A0A9Q3HHM6_9BASI</name>
<dbReference type="PROSITE" id="PS50994">
    <property type="entry name" value="INTEGRASE"/>
    <property type="match status" value="1"/>
</dbReference>